<accession>A0A2R6A9F4</accession>
<evidence type="ECO:0008006" key="3">
    <source>
        <dbReference type="Google" id="ProtNLM"/>
    </source>
</evidence>
<dbReference type="Proteomes" id="UP000240322">
    <property type="component" value="Unassembled WGS sequence"/>
</dbReference>
<organism evidence="1 2">
    <name type="scientific">Candidatus Marsarchaeota G2 archaeon OSP_D</name>
    <dbReference type="NCBI Taxonomy" id="1978157"/>
    <lineage>
        <taxon>Archaea</taxon>
        <taxon>Candidatus Marsarchaeota</taxon>
        <taxon>Candidatus Marsarchaeota group 2</taxon>
    </lineage>
</organism>
<evidence type="ECO:0000313" key="2">
    <source>
        <dbReference type="Proteomes" id="UP000240322"/>
    </source>
</evidence>
<evidence type="ECO:0000313" key="1">
    <source>
        <dbReference type="EMBL" id="PSN83051.1"/>
    </source>
</evidence>
<dbReference type="EMBL" id="NEXE01000326">
    <property type="protein sequence ID" value="PSN83051.1"/>
    <property type="molecule type" value="Genomic_DNA"/>
</dbReference>
<name>A0A2R6A9F4_9ARCH</name>
<gene>
    <name evidence="1" type="ORF">B9Q03_13685</name>
</gene>
<dbReference type="Gene3D" id="3.10.450.50">
    <property type="match status" value="1"/>
</dbReference>
<dbReference type="InterPro" id="IPR032710">
    <property type="entry name" value="NTF2-like_dom_sf"/>
</dbReference>
<proteinExistence type="predicted"/>
<protein>
    <recommendedName>
        <fullName evidence="3">SnoaL-like domain-containing protein</fullName>
    </recommendedName>
</protein>
<comment type="caution">
    <text evidence="1">The sequence shown here is derived from an EMBL/GenBank/DDBJ whole genome shotgun (WGS) entry which is preliminary data.</text>
</comment>
<dbReference type="AlphaFoldDB" id="A0A2R6A9F4"/>
<reference evidence="1 2" key="1">
    <citation type="submission" date="2017-04" db="EMBL/GenBank/DDBJ databases">
        <title>Novel microbial lineages endemic to geothermal iron-oxide mats fill important gaps in the evolutionary history of Archaea.</title>
        <authorList>
            <person name="Jay Z.J."/>
            <person name="Beam J.P."/>
            <person name="Dlakic M."/>
            <person name="Rusch D.B."/>
            <person name="Kozubal M.A."/>
            <person name="Inskeep W.P."/>
        </authorList>
    </citation>
    <scope>NUCLEOTIDE SEQUENCE [LARGE SCALE GENOMIC DNA]</scope>
    <source>
        <strain evidence="1">OSP_D</strain>
    </source>
</reference>
<dbReference type="SUPFAM" id="SSF54427">
    <property type="entry name" value="NTF2-like"/>
    <property type="match status" value="1"/>
</dbReference>
<sequence>MASGQKAAGKESVAQLLDYFYSKAFTAQFEPRNLVVGEGKAVLEADFFGKQNMEFAGIQPSAKTCTFRYASVMTSPAAR</sequence>